<feature type="domain" description="Immunoglobulin V-set" evidence="6">
    <location>
        <begin position="25"/>
        <end position="103"/>
    </location>
</feature>
<feature type="signal peptide" evidence="5">
    <location>
        <begin position="1"/>
        <end position="16"/>
    </location>
</feature>
<evidence type="ECO:0000313" key="8">
    <source>
        <dbReference type="Proteomes" id="UP000694700"/>
    </source>
</evidence>
<dbReference type="InterPro" id="IPR013106">
    <property type="entry name" value="Ig_V-set"/>
</dbReference>
<dbReference type="InterPro" id="IPR051287">
    <property type="entry name" value="TCR_variable_region"/>
</dbReference>
<protein>
    <recommendedName>
        <fullName evidence="6">Immunoglobulin V-set domain-containing protein</fullName>
    </recommendedName>
</protein>
<feature type="chain" id="PRO_5034063825" description="Immunoglobulin V-set domain-containing protein" evidence="5">
    <location>
        <begin position="17"/>
        <end position="118"/>
    </location>
</feature>
<evidence type="ECO:0000313" key="7">
    <source>
        <dbReference type="Ensembl" id="ENSCCRP00015020891.1"/>
    </source>
</evidence>
<dbReference type="SUPFAM" id="SSF48726">
    <property type="entry name" value="Immunoglobulin"/>
    <property type="match status" value="1"/>
</dbReference>
<keyword evidence="2" id="KW-1064">Adaptive immunity</keyword>
<proteinExistence type="predicted"/>
<keyword evidence="1 5" id="KW-0732">Signal</keyword>
<evidence type="ECO:0000259" key="6">
    <source>
        <dbReference type="SMART" id="SM00406"/>
    </source>
</evidence>
<dbReference type="Gene3D" id="2.60.40.10">
    <property type="entry name" value="Immunoglobulins"/>
    <property type="match status" value="1"/>
</dbReference>
<sequence>MEKHLLLILILTSGMTFLFIREEETVTLSCTYDTSSNYAYLYWYRQYPNEELRYLLFKPARSDTSNPLPDRLIPKVDKNKNLVSLEISDAEVTDSALYYYCVFISLENRLTFLFYFRM</sequence>
<keyword evidence="2" id="KW-0391">Immunity</keyword>
<dbReference type="Pfam" id="PF07686">
    <property type="entry name" value="V-set"/>
    <property type="match status" value="1"/>
</dbReference>
<keyword evidence="3" id="KW-0675">Receptor</keyword>
<dbReference type="InterPro" id="IPR013783">
    <property type="entry name" value="Ig-like_fold"/>
</dbReference>
<organism evidence="7 8">
    <name type="scientific">Cyprinus carpio</name>
    <name type="common">Common carp</name>
    <dbReference type="NCBI Taxonomy" id="7962"/>
    <lineage>
        <taxon>Eukaryota</taxon>
        <taxon>Metazoa</taxon>
        <taxon>Chordata</taxon>
        <taxon>Craniata</taxon>
        <taxon>Vertebrata</taxon>
        <taxon>Euteleostomi</taxon>
        <taxon>Actinopterygii</taxon>
        <taxon>Neopterygii</taxon>
        <taxon>Teleostei</taxon>
        <taxon>Ostariophysi</taxon>
        <taxon>Cypriniformes</taxon>
        <taxon>Cyprinidae</taxon>
        <taxon>Cyprininae</taxon>
        <taxon>Cyprinus</taxon>
    </lineage>
</organism>
<reference evidence="7" key="1">
    <citation type="submission" date="2025-08" db="UniProtKB">
        <authorList>
            <consortium name="Ensembl"/>
        </authorList>
    </citation>
    <scope>IDENTIFICATION</scope>
</reference>
<name>A0A8C1TCX6_CYPCA</name>
<keyword evidence="4" id="KW-0393">Immunoglobulin domain</keyword>
<dbReference type="AlphaFoldDB" id="A0A8C1TCX6"/>
<evidence type="ECO:0000256" key="1">
    <source>
        <dbReference type="ARBA" id="ARBA00022729"/>
    </source>
</evidence>
<evidence type="ECO:0000256" key="2">
    <source>
        <dbReference type="ARBA" id="ARBA00023130"/>
    </source>
</evidence>
<accession>A0A8C1TCX6</accession>
<dbReference type="Proteomes" id="UP000694700">
    <property type="component" value="Unplaced"/>
</dbReference>
<dbReference type="SMART" id="SM00406">
    <property type="entry name" value="IGv"/>
    <property type="match status" value="1"/>
</dbReference>
<dbReference type="Ensembl" id="ENSCCRT00015021658.1">
    <property type="protein sequence ID" value="ENSCCRP00015020891.1"/>
    <property type="gene ID" value="ENSCCRG00015009039.1"/>
</dbReference>
<evidence type="ECO:0000256" key="4">
    <source>
        <dbReference type="ARBA" id="ARBA00023319"/>
    </source>
</evidence>
<dbReference type="GO" id="GO:0002250">
    <property type="term" value="P:adaptive immune response"/>
    <property type="evidence" value="ECO:0007669"/>
    <property type="project" value="UniProtKB-KW"/>
</dbReference>
<dbReference type="PANTHER" id="PTHR19367">
    <property type="entry name" value="T-CELL RECEPTOR ALPHA CHAIN V REGION"/>
    <property type="match status" value="1"/>
</dbReference>
<evidence type="ECO:0000256" key="5">
    <source>
        <dbReference type="SAM" id="SignalP"/>
    </source>
</evidence>
<evidence type="ECO:0000256" key="3">
    <source>
        <dbReference type="ARBA" id="ARBA00023170"/>
    </source>
</evidence>
<dbReference type="InterPro" id="IPR036179">
    <property type="entry name" value="Ig-like_dom_sf"/>
</dbReference>
<dbReference type="PANTHER" id="PTHR19367:SF18">
    <property type="entry name" value="T CELL RECEPTOR ALPHA VARIABLE 16"/>
    <property type="match status" value="1"/>
</dbReference>